<dbReference type="SUPFAM" id="SSF48179">
    <property type="entry name" value="6-phosphogluconate dehydrogenase C-terminal domain-like"/>
    <property type="match status" value="1"/>
</dbReference>
<organism evidence="4 5">
    <name type="scientific">Lachnellula subtilissima</name>
    <dbReference type="NCBI Taxonomy" id="602034"/>
    <lineage>
        <taxon>Eukaryota</taxon>
        <taxon>Fungi</taxon>
        <taxon>Dikarya</taxon>
        <taxon>Ascomycota</taxon>
        <taxon>Pezizomycotina</taxon>
        <taxon>Leotiomycetes</taxon>
        <taxon>Helotiales</taxon>
        <taxon>Lachnaceae</taxon>
        <taxon>Lachnellula</taxon>
    </lineage>
</organism>
<reference evidence="4 5" key="1">
    <citation type="submission" date="2018-05" db="EMBL/GenBank/DDBJ databases">
        <title>Genome sequencing and assembly of the regulated plant pathogen Lachnellula willkommii and related sister species for the development of diagnostic species identification markers.</title>
        <authorList>
            <person name="Giroux E."/>
            <person name="Bilodeau G."/>
        </authorList>
    </citation>
    <scope>NUCLEOTIDE SEQUENCE [LARGE SCALE GENOMIC DNA]</scope>
    <source>
        <strain evidence="4 5">CBS 197.66</strain>
    </source>
</reference>
<evidence type="ECO:0000313" key="4">
    <source>
        <dbReference type="EMBL" id="TVY37038.1"/>
    </source>
</evidence>
<dbReference type="InterPro" id="IPR036291">
    <property type="entry name" value="NAD(P)-bd_dom_sf"/>
</dbReference>
<evidence type="ECO:0000259" key="2">
    <source>
        <dbReference type="Pfam" id="PF03807"/>
    </source>
</evidence>
<evidence type="ECO:0000256" key="1">
    <source>
        <dbReference type="SAM" id="MobiDB-lite"/>
    </source>
</evidence>
<dbReference type="InterPro" id="IPR013328">
    <property type="entry name" value="6PGD_dom2"/>
</dbReference>
<proteinExistence type="predicted"/>
<feature type="region of interest" description="Disordered" evidence="1">
    <location>
        <begin position="135"/>
        <end position="159"/>
    </location>
</feature>
<feature type="domain" description="Pyrroline-5-carboxylate reductase catalytic N-terminal" evidence="2">
    <location>
        <begin position="6"/>
        <end position="83"/>
    </location>
</feature>
<dbReference type="InterPro" id="IPR015814">
    <property type="entry name" value="Pgluconate_DH_NAD-bd_C"/>
</dbReference>
<dbReference type="EMBL" id="QGMJ01000379">
    <property type="protein sequence ID" value="TVY37038.1"/>
    <property type="molecule type" value="Genomic_DNA"/>
</dbReference>
<dbReference type="Gene3D" id="1.10.1040.10">
    <property type="entry name" value="N-(1-d-carboxylethyl)-l-norvaline Dehydrogenase, domain 2"/>
    <property type="match status" value="1"/>
</dbReference>
<dbReference type="AlphaFoldDB" id="A0A8H8U7I0"/>
<accession>A0A8H8U7I0</accession>
<evidence type="ECO:0000259" key="3">
    <source>
        <dbReference type="Pfam" id="PF09130"/>
    </source>
</evidence>
<gene>
    <name evidence="4" type="ORF">LSUB1_G006191</name>
</gene>
<name>A0A8H8U7I0_9HELO</name>
<dbReference type="InterPro" id="IPR028939">
    <property type="entry name" value="P5C_Rdtase_cat_N"/>
</dbReference>
<dbReference type="InterPro" id="IPR008927">
    <property type="entry name" value="6-PGluconate_DH-like_C_sf"/>
</dbReference>
<dbReference type="Pfam" id="PF03807">
    <property type="entry name" value="F420_oxidored"/>
    <property type="match status" value="1"/>
</dbReference>
<protein>
    <recommendedName>
        <fullName evidence="6">6-phosphogluconate dehydrogenase C-terminal domain-like protein</fullName>
    </recommendedName>
</protein>
<sequence>MAPLATVAILSIGEMGMGIAKLLVAHNYRVVTNLEGRSQDTHARAEKASIEALPSDLSLITESDYILSIVPPRDAVSIATRISTAFSSLSTPKKTPLYFLDLNAISPRSARSIGEIFSTKAPAINFLDGCIIGSAPTQKPTPTPSTTEARQHPKTSLTWSQPSIPISGSIASVPASFAQLAKTLNFKHISEDVGIASGLKCCFATVTKGFTALCIQAFTTASNLGVLPVLMEEMEEKFPASLKTARYGVTSMPPKAYRWVKESKFSFPLLVLTEGRKELQRRRKGRRLANLTCLTTVEEISAAHEEDGGFESAGKGLFNEIAKVYESVADDSLLGEEKTERRKRGLTIEDVAAAMGEGNAAKRKKDA</sequence>
<dbReference type="OrthoDB" id="9988102at2759"/>
<dbReference type="Pfam" id="PF09130">
    <property type="entry name" value="DUF1932"/>
    <property type="match status" value="1"/>
</dbReference>
<dbReference type="Proteomes" id="UP000462212">
    <property type="component" value="Unassembled WGS sequence"/>
</dbReference>
<evidence type="ECO:0008006" key="6">
    <source>
        <dbReference type="Google" id="ProtNLM"/>
    </source>
</evidence>
<evidence type="ECO:0000313" key="5">
    <source>
        <dbReference type="Proteomes" id="UP000462212"/>
    </source>
</evidence>
<feature type="domain" description="Phosphogluconate dehydrogenase NAD-binding putative C-terminal" evidence="3">
    <location>
        <begin position="221"/>
        <end position="262"/>
    </location>
</feature>
<dbReference type="Gene3D" id="3.40.50.720">
    <property type="entry name" value="NAD(P)-binding Rossmann-like Domain"/>
    <property type="match status" value="1"/>
</dbReference>
<keyword evidence="5" id="KW-1185">Reference proteome</keyword>
<comment type="caution">
    <text evidence="4">The sequence shown here is derived from an EMBL/GenBank/DDBJ whole genome shotgun (WGS) entry which is preliminary data.</text>
</comment>
<feature type="compositionally biased region" description="Low complexity" evidence="1">
    <location>
        <begin position="136"/>
        <end position="147"/>
    </location>
</feature>
<dbReference type="SUPFAM" id="SSF51735">
    <property type="entry name" value="NAD(P)-binding Rossmann-fold domains"/>
    <property type="match status" value="1"/>
</dbReference>